<dbReference type="OrthoDB" id="185897at2"/>
<gene>
    <name evidence="1" type="ORF">FJM65_00870</name>
</gene>
<dbReference type="EMBL" id="VFRQ01000001">
    <property type="protein sequence ID" value="TPE45929.1"/>
    <property type="molecule type" value="Genomic_DNA"/>
</dbReference>
<accession>A0A501W8J2</accession>
<dbReference type="AlphaFoldDB" id="A0A501W8J2"/>
<sequence>MKANFIIALVTSMLYFTSCMHHTSKMQVYHEDSAVSDSYGTPVDSLTNYFLFTIKFNDKNVSTGIDTFNFYSIYLYALNEKVLSNYYLGHDQYRFLLLRSFDPPIAVTLHRKGSEVWLNA</sequence>
<dbReference type="Proteomes" id="UP000316727">
    <property type="component" value="Unassembled WGS sequence"/>
</dbReference>
<organism evidence="1 2">
    <name type="scientific">Pontibacter mangrovi</name>
    <dbReference type="NCBI Taxonomy" id="2589816"/>
    <lineage>
        <taxon>Bacteria</taxon>
        <taxon>Pseudomonadati</taxon>
        <taxon>Bacteroidota</taxon>
        <taxon>Cytophagia</taxon>
        <taxon>Cytophagales</taxon>
        <taxon>Hymenobacteraceae</taxon>
        <taxon>Pontibacter</taxon>
    </lineage>
</organism>
<proteinExistence type="predicted"/>
<keyword evidence="2" id="KW-1185">Reference proteome</keyword>
<reference evidence="1 2" key="1">
    <citation type="submission" date="2019-06" db="EMBL/GenBank/DDBJ databases">
        <title>A novel bacterium of genus Pontibacter, isolated from marine sediment.</title>
        <authorList>
            <person name="Huang H."/>
            <person name="Mo K."/>
            <person name="Hu Y."/>
        </authorList>
    </citation>
    <scope>NUCLEOTIDE SEQUENCE [LARGE SCALE GENOMIC DNA]</scope>
    <source>
        <strain evidence="1 2">HB172049</strain>
    </source>
</reference>
<name>A0A501W8J2_9BACT</name>
<evidence type="ECO:0000313" key="1">
    <source>
        <dbReference type="EMBL" id="TPE45929.1"/>
    </source>
</evidence>
<protein>
    <submittedName>
        <fullName evidence="1">Uncharacterized protein</fullName>
    </submittedName>
</protein>
<evidence type="ECO:0000313" key="2">
    <source>
        <dbReference type="Proteomes" id="UP000316727"/>
    </source>
</evidence>
<comment type="caution">
    <text evidence="1">The sequence shown here is derived from an EMBL/GenBank/DDBJ whole genome shotgun (WGS) entry which is preliminary data.</text>
</comment>